<name>A0A1I3Z3B1_9BACT</name>
<dbReference type="EMBL" id="FORX01000022">
    <property type="protein sequence ID" value="SFK38582.1"/>
    <property type="molecule type" value="Genomic_DNA"/>
</dbReference>
<evidence type="ECO:0000313" key="1">
    <source>
        <dbReference type="EMBL" id="SFK38582.1"/>
    </source>
</evidence>
<dbReference type="OrthoDB" id="4954742at2"/>
<proteinExistence type="predicted"/>
<dbReference type="PIRSF" id="PIRSF033328">
    <property type="entry name" value="Phest_Mll4975"/>
    <property type="match status" value="1"/>
</dbReference>
<reference evidence="2" key="1">
    <citation type="submission" date="2016-10" db="EMBL/GenBank/DDBJ databases">
        <authorList>
            <person name="Varghese N."/>
            <person name="Submissions S."/>
        </authorList>
    </citation>
    <scope>NUCLEOTIDE SEQUENCE [LARGE SCALE GENOMIC DNA]</scope>
    <source>
        <strain evidence="2">DSM 5918</strain>
    </source>
</reference>
<dbReference type="InterPro" id="IPR009389">
    <property type="entry name" value="DUF1045"/>
</dbReference>
<dbReference type="Pfam" id="PF06299">
    <property type="entry name" value="DUF1045"/>
    <property type="match status" value="1"/>
</dbReference>
<protein>
    <submittedName>
        <fullName evidence="1">Putative phosphonate metabolism protein</fullName>
    </submittedName>
</protein>
<gene>
    <name evidence="1" type="ORF">SAMN04488082_12227</name>
</gene>
<sequence>MSEARYAIYFAPEADSALERIGSEILGRHAGAKAELMQPRLPGIAPERFRELTAAPRHYGLHATLKPPFFLASQHDEAGLLENVGHIAAKMRAFDLPGLELTILGSFLALTLIAPCPTLQDLARICVTVPDPFRRPAGSEELARRRAKGLTPNQERLLGLWGYPCVLEEMRFHLTLTGSIHDPEEREIIRAELAPLLAPVLRQPVPVRDICVFRQTCREEPFGIFRRFPLQLQG</sequence>
<accession>A0A1I3Z3B1</accession>
<dbReference type="STRING" id="52560.SAMN04488082_12227"/>
<dbReference type="Proteomes" id="UP000198635">
    <property type="component" value="Unassembled WGS sequence"/>
</dbReference>
<dbReference type="RefSeq" id="WP_092378548.1">
    <property type="nucleotide sequence ID" value="NZ_FORX01000022.1"/>
</dbReference>
<dbReference type="AlphaFoldDB" id="A0A1I3Z3B1"/>
<keyword evidence="2" id="KW-1185">Reference proteome</keyword>
<evidence type="ECO:0000313" key="2">
    <source>
        <dbReference type="Proteomes" id="UP000198635"/>
    </source>
</evidence>
<organism evidence="1 2">
    <name type="scientific">Desulfomicrobium apsheronum</name>
    <dbReference type="NCBI Taxonomy" id="52560"/>
    <lineage>
        <taxon>Bacteria</taxon>
        <taxon>Pseudomonadati</taxon>
        <taxon>Thermodesulfobacteriota</taxon>
        <taxon>Desulfovibrionia</taxon>
        <taxon>Desulfovibrionales</taxon>
        <taxon>Desulfomicrobiaceae</taxon>
        <taxon>Desulfomicrobium</taxon>
    </lineage>
</organism>